<evidence type="ECO:0000256" key="1">
    <source>
        <dbReference type="SAM" id="MobiDB-lite"/>
    </source>
</evidence>
<dbReference type="Proteomes" id="UP001454036">
    <property type="component" value="Unassembled WGS sequence"/>
</dbReference>
<dbReference type="AlphaFoldDB" id="A0AAV3QU49"/>
<organism evidence="2 3">
    <name type="scientific">Lithospermum erythrorhizon</name>
    <name type="common">Purple gromwell</name>
    <name type="synonym">Lithospermum officinale var. erythrorhizon</name>
    <dbReference type="NCBI Taxonomy" id="34254"/>
    <lineage>
        <taxon>Eukaryota</taxon>
        <taxon>Viridiplantae</taxon>
        <taxon>Streptophyta</taxon>
        <taxon>Embryophyta</taxon>
        <taxon>Tracheophyta</taxon>
        <taxon>Spermatophyta</taxon>
        <taxon>Magnoliopsida</taxon>
        <taxon>eudicotyledons</taxon>
        <taxon>Gunneridae</taxon>
        <taxon>Pentapetalae</taxon>
        <taxon>asterids</taxon>
        <taxon>lamiids</taxon>
        <taxon>Boraginales</taxon>
        <taxon>Boraginaceae</taxon>
        <taxon>Boraginoideae</taxon>
        <taxon>Lithospermeae</taxon>
        <taxon>Lithospermum</taxon>
    </lineage>
</organism>
<feature type="region of interest" description="Disordered" evidence="1">
    <location>
        <begin position="20"/>
        <end position="45"/>
    </location>
</feature>
<gene>
    <name evidence="2" type="ORF">LIER_22518</name>
</gene>
<evidence type="ECO:0000313" key="3">
    <source>
        <dbReference type="Proteomes" id="UP001454036"/>
    </source>
</evidence>
<keyword evidence="3" id="KW-1185">Reference proteome</keyword>
<feature type="compositionally biased region" description="Polar residues" evidence="1">
    <location>
        <begin position="28"/>
        <end position="41"/>
    </location>
</feature>
<comment type="caution">
    <text evidence="2">The sequence shown here is derived from an EMBL/GenBank/DDBJ whole genome shotgun (WGS) entry which is preliminary data.</text>
</comment>
<dbReference type="EMBL" id="BAABME010006163">
    <property type="protein sequence ID" value="GAA0167632.1"/>
    <property type="molecule type" value="Genomic_DNA"/>
</dbReference>
<name>A0AAV3QU49_LITER</name>
<protein>
    <submittedName>
        <fullName evidence="2">Uncharacterized protein</fullName>
    </submittedName>
</protein>
<accession>A0AAV3QU49</accession>
<reference evidence="2 3" key="1">
    <citation type="submission" date="2024-01" db="EMBL/GenBank/DDBJ databases">
        <title>The complete chloroplast genome sequence of Lithospermum erythrorhizon: insights into the phylogenetic relationship among Boraginaceae species and the maternal lineages of purple gromwells.</title>
        <authorList>
            <person name="Okada T."/>
            <person name="Watanabe K."/>
        </authorList>
    </citation>
    <scope>NUCLEOTIDE SEQUENCE [LARGE SCALE GENOMIC DNA]</scope>
</reference>
<sequence length="85" mass="9058">MNMTNASALNQALLAGSSTPALVPTPIDGSSSQSANDQGQDSGALPAFIENSLPVSFTDSQLWDFKEYFLILDDVGIRIPVETNR</sequence>
<proteinExistence type="predicted"/>
<evidence type="ECO:0000313" key="2">
    <source>
        <dbReference type="EMBL" id="GAA0167632.1"/>
    </source>
</evidence>